<dbReference type="GO" id="GO:0005743">
    <property type="term" value="C:mitochondrial inner membrane"/>
    <property type="evidence" value="ECO:0007669"/>
    <property type="project" value="TreeGrafter"/>
</dbReference>
<organism evidence="14 15">
    <name type="scientific">Gymnopilus dilepis</name>
    <dbReference type="NCBI Taxonomy" id="231916"/>
    <lineage>
        <taxon>Eukaryota</taxon>
        <taxon>Fungi</taxon>
        <taxon>Dikarya</taxon>
        <taxon>Basidiomycota</taxon>
        <taxon>Agaricomycotina</taxon>
        <taxon>Agaricomycetes</taxon>
        <taxon>Agaricomycetidae</taxon>
        <taxon>Agaricales</taxon>
        <taxon>Agaricineae</taxon>
        <taxon>Hymenogastraceae</taxon>
        <taxon>Gymnopilus</taxon>
    </lineage>
</organism>
<dbReference type="InterPro" id="IPR000406">
    <property type="entry name" value="Rho_GDI"/>
</dbReference>
<dbReference type="GO" id="GO:0005094">
    <property type="term" value="F:Rho GDP-dissociation inhibitor activity"/>
    <property type="evidence" value="ECO:0007669"/>
    <property type="project" value="InterPro"/>
</dbReference>
<evidence type="ECO:0000256" key="13">
    <source>
        <dbReference type="SAM" id="Phobius"/>
    </source>
</evidence>
<dbReference type="InParanoid" id="A0A409VG78"/>
<evidence type="ECO:0000256" key="11">
    <source>
        <dbReference type="ARBA" id="ARBA00023136"/>
    </source>
</evidence>
<evidence type="ECO:0000256" key="3">
    <source>
        <dbReference type="ARBA" id="ARBA00004496"/>
    </source>
</evidence>
<evidence type="ECO:0000256" key="2">
    <source>
        <dbReference type="ARBA" id="ARBA00004141"/>
    </source>
</evidence>
<protein>
    <submittedName>
        <fullName evidence="14">Uncharacterized protein</fullName>
    </submittedName>
</protein>
<name>A0A409VG78_9AGAR</name>
<dbReference type="FunCoup" id="A0A409VG78">
    <property type="interactions" value="174"/>
</dbReference>
<dbReference type="InterPro" id="IPR000537">
    <property type="entry name" value="UbiA_prenyltransferase"/>
</dbReference>
<dbReference type="InterPro" id="IPR014756">
    <property type="entry name" value="Ig_E-set"/>
</dbReference>
<proteinExistence type="inferred from homology"/>
<dbReference type="GO" id="GO:0007266">
    <property type="term" value="P:Rho protein signal transduction"/>
    <property type="evidence" value="ECO:0007669"/>
    <property type="project" value="InterPro"/>
</dbReference>
<dbReference type="Proteomes" id="UP000284706">
    <property type="component" value="Unassembled WGS sequence"/>
</dbReference>
<keyword evidence="8" id="KW-0808">Transferase</keyword>
<evidence type="ECO:0000256" key="6">
    <source>
        <dbReference type="ARBA" id="ARBA00022468"/>
    </source>
</evidence>
<evidence type="ECO:0000313" key="15">
    <source>
        <dbReference type="Proteomes" id="UP000284706"/>
    </source>
</evidence>
<gene>
    <name evidence="14" type="ORF">CVT26_000217</name>
</gene>
<evidence type="ECO:0000256" key="10">
    <source>
        <dbReference type="ARBA" id="ARBA00022989"/>
    </source>
</evidence>
<dbReference type="AlphaFoldDB" id="A0A409VG78"/>
<dbReference type="PANTHER" id="PTHR11048">
    <property type="entry name" value="PRENYLTRANSFERASES"/>
    <property type="match status" value="1"/>
</dbReference>
<keyword evidence="15" id="KW-1185">Reference proteome</keyword>
<evidence type="ECO:0000256" key="1">
    <source>
        <dbReference type="ARBA" id="ARBA00001946"/>
    </source>
</evidence>
<keyword evidence="11 13" id="KW-0472">Membrane</keyword>
<comment type="cofactor">
    <cofactor evidence="1">
        <name>Mg(2+)</name>
        <dbReference type="ChEBI" id="CHEBI:18420"/>
    </cofactor>
</comment>
<dbReference type="Pfam" id="PF01040">
    <property type="entry name" value="UbiA"/>
    <property type="match status" value="1"/>
</dbReference>
<dbReference type="FunFam" id="1.20.120.1780:FF:000001">
    <property type="entry name" value="4-hydroxybenzoate octaprenyltransferase"/>
    <property type="match status" value="1"/>
</dbReference>
<accession>A0A409VG78</accession>
<keyword evidence="7" id="KW-0963">Cytoplasm</keyword>
<dbReference type="PANTHER" id="PTHR11048:SF28">
    <property type="entry name" value="4-HYDROXYBENZOATE POLYPRENYLTRANSFERASE, MITOCHONDRIAL"/>
    <property type="match status" value="1"/>
</dbReference>
<comment type="caution">
    <text evidence="14">The sequence shown here is derived from an EMBL/GenBank/DDBJ whole genome shotgun (WGS) entry which is preliminary data.</text>
</comment>
<feature type="transmembrane region" description="Helical" evidence="13">
    <location>
        <begin position="367"/>
        <end position="384"/>
    </location>
</feature>
<reference evidence="14 15" key="1">
    <citation type="journal article" date="2018" name="Evol. Lett.">
        <title>Horizontal gene cluster transfer increased hallucinogenic mushroom diversity.</title>
        <authorList>
            <person name="Reynolds H.T."/>
            <person name="Vijayakumar V."/>
            <person name="Gluck-Thaler E."/>
            <person name="Korotkin H.B."/>
            <person name="Matheny P.B."/>
            <person name="Slot J.C."/>
        </authorList>
    </citation>
    <scope>NUCLEOTIDE SEQUENCE [LARGE SCALE GENOMIC DNA]</scope>
    <source>
        <strain evidence="14 15">SRW20</strain>
    </source>
</reference>
<dbReference type="GO" id="GO:0005096">
    <property type="term" value="F:GTPase activator activity"/>
    <property type="evidence" value="ECO:0007669"/>
    <property type="project" value="UniProtKB-KW"/>
</dbReference>
<dbReference type="EMBL" id="NHYE01005657">
    <property type="protein sequence ID" value="PPQ65240.1"/>
    <property type="molecule type" value="Genomic_DNA"/>
</dbReference>
<dbReference type="FunFam" id="2.70.50.30:FF:000004">
    <property type="entry name" value="Rho GDP-dissociation inhibitor 1"/>
    <property type="match status" value="1"/>
</dbReference>
<dbReference type="GO" id="GO:0008412">
    <property type="term" value="F:4-hydroxybenzoate polyprenyltransferase activity"/>
    <property type="evidence" value="ECO:0007669"/>
    <property type="project" value="TreeGrafter"/>
</dbReference>
<keyword evidence="10 13" id="KW-1133">Transmembrane helix</keyword>
<dbReference type="Pfam" id="PF02115">
    <property type="entry name" value="Rho_GDI"/>
    <property type="match status" value="1"/>
</dbReference>
<dbReference type="GO" id="GO:0006744">
    <property type="term" value="P:ubiquinone biosynthetic process"/>
    <property type="evidence" value="ECO:0007669"/>
    <property type="project" value="TreeGrafter"/>
</dbReference>
<dbReference type="STRING" id="231916.A0A409VG78"/>
<dbReference type="CDD" id="cd13959">
    <property type="entry name" value="PT_UbiA_COQ2"/>
    <property type="match status" value="1"/>
</dbReference>
<evidence type="ECO:0000256" key="9">
    <source>
        <dbReference type="ARBA" id="ARBA00022692"/>
    </source>
</evidence>
<keyword evidence="9 13" id="KW-0812">Transmembrane</keyword>
<comment type="similarity">
    <text evidence="4">Belongs to the UbiA prenyltransferase family.</text>
</comment>
<keyword evidence="6" id="KW-0343">GTPase activation</keyword>
<evidence type="ECO:0000256" key="5">
    <source>
        <dbReference type="ARBA" id="ARBA00009758"/>
    </source>
</evidence>
<dbReference type="Gene3D" id="2.70.50.30">
    <property type="entry name" value="Coagulation Factor XIII, subunit A, domain 1"/>
    <property type="match status" value="1"/>
</dbReference>
<dbReference type="InterPro" id="IPR024792">
    <property type="entry name" value="RhoGDI_dom_sf"/>
</dbReference>
<evidence type="ECO:0000313" key="14">
    <source>
        <dbReference type="EMBL" id="PPQ65240.1"/>
    </source>
</evidence>
<evidence type="ECO:0000256" key="7">
    <source>
        <dbReference type="ARBA" id="ARBA00022490"/>
    </source>
</evidence>
<dbReference type="PRINTS" id="PR00492">
    <property type="entry name" value="RHOGDI"/>
</dbReference>
<comment type="subcellular location">
    <subcellularLocation>
        <location evidence="3">Cytoplasm</location>
    </subcellularLocation>
    <subcellularLocation>
        <location evidence="2">Membrane</location>
        <topology evidence="2">Multi-pass membrane protein</topology>
    </subcellularLocation>
</comment>
<feature type="transmembrane region" description="Helical" evidence="13">
    <location>
        <begin position="272"/>
        <end position="293"/>
    </location>
</feature>
<feature type="transmembrane region" description="Helical" evidence="13">
    <location>
        <begin position="205"/>
        <end position="225"/>
    </location>
</feature>
<feature type="region of interest" description="Disordered" evidence="12">
    <location>
        <begin position="1"/>
        <end position="21"/>
    </location>
</feature>
<evidence type="ECO:0000256" key="8">
    <source>
        <dbReference type="ARBA" id="ARBA00022679"/>
    </source>
</evidence>
<evidence type="ECO:0000256" key="12">
    <source>
        <dbReference type="SAM" id="MobiDB-lite"/>
    </source>
</evidence>
<dbReference type="SUPFAM" id="SSF81296">
    <property type="entry name" value="E set domains"/>
    <property type="match status" value="1"/>
</dbReference>
<evidence type="ECO:0000256" key="4">
    <source>
        <dbReference type="ARBA" id="ARBA00005985"/>
    </source>
</evidence>
<comment type="similarity">
    <text evidence="5">Belongs to the Rho GDI family.</text>
</comment>
<sequence>MSAQEEDDLKPSTTPGYKVGAAKTTEEYAKLDANDESLARWKASLGVVPGTTNEASGPKLTVLSLELDSPTLPAGKTIAFDLKDTARLADTKKNPIIIKEGVEYNVRISFVVNHSIISGVRYIQVVKRAGLKVDKMEQMLGSYGPAPDGKPYIKNFEPEESPSGLVARSGTYHVRSRVIDDDGEVYADRTKNRPLARGDITPKQATLFLGAQLAAGLGVLVQLNWNRCESLGCPEYLLTPFICFPSILLGLSSMSVVTIYPLMKRFTDWPQAVLGLAFNWGAFLGWSAVGEIVDWSVCLPLYAGGLCWTLVYDSIYAHQDKLDDVKVGIRSTALLFAENSRAILSALSASSLSLISFAGYLNAQGEAFYMGVGLAALQLSRVLYQTNFDSRTSCWKGFVGCGWAGFWVWMGALGDYILLMS</sequence>
<feature type="transmembrane region" description="Helical" evidence="13">
    <location>
        <begin position="396"/>
        <end position="419"/>
    </location>
</feature>
<dbReference type="OrthoDB" id="1683373at2759"/>
<feature type="transmembrane region" description="Helical" evidence="13">
    <location>
        <begin position="237"/>
        <end position="260"/>
    </location>
</feature>
<dbReference type="Gene3D" id="1.20.120.1780">
    <property type="entry name" value="UbiA prenyltransferase"/>
    <property type="match status" value="1"/>
</dbReference>
<dbReference type="InterPro" id="IPR039653">
    <property type="entry name" value="Prenyltransferase"/>
</dbReference>